<dbReference type="InterPro" id="IPR011990">
    <property type="entry name" value="TPR-like_helical_dom_sf"/>
</dbReference>
<dbReference type="EMBL" id="CP028918">
    <property type="protein sequence ID" value="AWB49697.1"/>
    <property type="molecule type" value="Genomic_DNA"/>
</dbReference>
<dbReference type="SMART" id="SM00671">
    <property type="entry name" value="SEL1"/>
    <property type="match status" value="1"/>
</dbReference>
<evidence type="ECO:0000313" key="3">
    <source>
        <dbReference type="Proteomes" id="UP000244496"/>
    </source>
</evidence>
<protein>
    <submittedName>
        <fullName evidence="2">Sel1 repeat family protein</fullName>
    </submittedName>
</protein>
<dbReference type="InterPro" id="IPR006597">
    <property type="entry name" value="Sel1-like"/>
</dbReference>
<evidence type="ECO:0000313" key="2">
    <source>
        <dbReference type="EMBL" id="AWB49697.1"/>
    </source>
</evidence>
<feature type="chain" id="PRO_5015732452" evidence="1">
    <location>
        <begin position="20"/>
        <end position="210"/>
    </location>
</feature>
<sequence>MRLALALSALLTLPAQAQAQVTETPDFRRAIAAARAGDTATAAALFLPLARGGDAQAQFNLALLFFDGRGLPQNHAEALYWAWRARLSGRPEAQALIARMVDAATPDLRKALAARITADLDPRVKAGEGRAMLELSFVLLDILPEPDLVSAYVWQALSAAFETPNAVAARNATFARLDPKDRPKAQEMAMGQLKTLCQSGLADPVCAALF</sequence>
<reference evidence="2 3" key="1">
    <citation type="submission" date="2018-04" db="EMBL/GenBank/DDBJ databases">
        <title>Genome sequencing of Gemmobacter.</title>
        <authorList>
            <person name="Yi H."/>
            <person name="Baek M.-G."/>
        </authorList>
    </citation>
    <scope>NUCLEOTIDE SEQUENCE [LARGE SCALE GENOMIC DNA]</scope>
    <source>
        <strain evidence="2 3">HYN0069</strain>
    </source>
</reference>
<keyword evidence="1" id="KW-0732">Signal</keyword>
<organism evidence="2 3">
    <name type="scientific">Paragemmobacter aquarius</name>
    <dbReference type="NCBI Taxonomy" id="2169400"/>
    <lineage>
        <taxon>Bacteria</taxon>
        <taxon>Pseudomonadati</taxon>
        <taxon>Pseudomonadota</taxon>
        <taxon>Alphaproteobacteria</taxon>
        <taxon>Rhodobacterales</taxon>
        <taxon>Paracoccaceae</taxon>
        <taxon>Paragemmobacter</taxon>
    </lineage>
</organism>
<dbReference type="Gene3D" id="1.25.40.10">
    <property type="entry name" value="Tetratricopeptide repeat domain"/>
    <property type="match status" value="1"/>
</dbReference>
<keyword evidence="3" id="KW-1185">Reference proteome</keyword>
<accession>A0A2S0UPH6</accession>
<dbReference type="Proteomes" id="UP000244496">
    <property type="component" value="Chromosome"/>
</dbReference>
<dbReference type="KEGG" id="geh:HYN69_15360"/>
<dbReference type="AlphaFoldDB" id="A0A2S0UPH6"/>
<dbReference type="SUPFAM" id="SSF81901">
    <property type="entry name" value="HCP-like"/>
    <property type="match status" value="1"/>
</dbReference>
<name>A0A2S0UPH6_9RHOB</name>
<feature type="signal peptide" evidence="1">
    <location>
        <begin position="1"/>
        <end position="19"/>
    </location>
</feature>
<gene>
    <name evidence="2" type="ORF">HYN69_15360</name>
</gene>
<proteinExistence type="predicted"/>
<evidence type="ECO:0000256" key="1">
    <source>
        <dbReference type="SAM" id="SignalP"/>
    </source>
</evidence>